<accession>A0A9N9N6L3</accession>
<gene>
    <name evidence="1" type="ORF">DERYTH_LOCUS13382</name>
</gene>
<evidence type="ECO:0000313" key="1">
    <source>
        <dbReference type="EMBL" id="CAG8707616.1"/>
    </source>
</evidence>
<comment type="caution">
    <text evidence="1">The sequence shown here is derived from an EMBL/GenBank/DDBJ whole genome shotgun (WGS) entry which is preliminary data.</text>
</comment>
<proteinExistence type="predicted"/>
<protein>
    <submittedName>
        <fullName evidence="1">17507_t:CDS:1</fullName>
    </submittedName>
</protein>
<dbReference type="AlphaFoldDB" id="A0A9N9N6L3"/>
<feature type="non-terminal residue" evidence="1">
    <location>
        <position position="43"/>
    </location>
</feature>
<name>A0A9N9N6L3_9GLOM</name>
<dbReference type="Proteomes" id="UP000789405">
    <property type="component" value="Unassembled WGS sequence"/>
</dbReference>
<organism evidence="1 2">
    <name type="scientific">Dentiscutata erythropus</name>
    <dbReference type="NCBI Taxonomy" id="1348616"/>
    <lineage>
        <taxon>Eukaryota</taxon>
        <taxon>Fungi</taxon>
        <taxon>Fungi incertae sedis</taxon>
        <taxon>Mucoromycota</taxon>
        <taxon>Glomeromycotina</taxon>
        <taxon>Glomeromycetes</taxon>
        <taxon>Diversisporales</taxon>
        <taxon>Gigasporaceae</taxon>
        <taxon>Dentiscutata</taxon>
    </lineage>
</organism>
<sequence length="43" mass="4818">MKYPNAAAQKAEYEKIKTAKAKIIELESLLSLATDKNIQHDLS</sequence>
<keyword evidence="2" id="KW-1185">Reference proteome</keyword>
<reference evidence="1" key="1">
    <citation type="submission" date="2021-06" db="EMBL/GenBank/DDBJ databases">
        <authorList>
            <person name="Kallberg Y."/>
            <person name="Tangrot J."/>
            <person name="Rosling A."/>
        </authorList>
    </citation>
    <scope>NUCLEOTIDE SEQUENCE</scope>
    <source>
        <strain evidence="1">MA453B</strain>
    </source>
</reference>
<evidence type="ECO:0000313" key="2">
    <source>
        <dbReference type="Proteomes" id="UP000789405"/>
    </source>
</evidence>
<dbReference type="EMBL" id="CAJVPY010009342">
    <property type="protein sequence ID" value="CAG8707616.1"/>
    <property type="molecule type" value="Genomic_DNA"/>
</dbReference>